<sequence>MCGGTQFRQDLAVARIQNQRIDAATLLIRCLPLLRYHLRRLIDLDERSRVHKLPFGYPTNTWLVTCSAELQILVEDLTERLDTHLPHLPGLYGMDPVQEVVPINGFRDPSPSPAQNSDARDTEVAHFLRSLQPLEDSVQRLVDFEQRLGDCGDWRRATYMAVMGWCALLRVELENFTGMLLDHMGPVGGRDGLRDWHTGSIVVGQAAPTIAAALAPADKLGDHPTLEVNLQCDEEAQELQDYGSRLSELLEQVYRDQDANPQSERARMQIAILHHEWDRFCERLLALYGLHARVQDGEVVGEVREAGAGQGGRGGQNGRGGPSARGSRGGHRGAGGMSGMPGPLFDFGRTAGPGRC</sequence>
<feature type="region of interest" description="Disordered" evidence="1">
    <location>
        <begin position="306"/>
        <end position="356"/>
    </location>
</feature>
<evidence type="ECO:0000313" key="3">
    <source>
        <dbReference type="Proteomes" id="UP000008062"/>
    </source>
</evidence>
<dbReference type="GeneID" id="13395180"/>
<dbReference type="RefSeq" id="XP_003850527.1">
    <property type="nucleotide sequence ID" value="XM_003850479.1"/>
</dbReference>
<protein>
    <submittedName>
        <fullName evidence="2">Uncharacterized protein</fullName>
    </submittedName>
</protein>
<dbReference type="Proteomes" id="UP000008062">
    <property type="component" value="Chromosome 8"/>
</dbReference>
<dbReference type="HOGENOM" id="CLU_778925_0_0_1"/>
<dbReference type="KEGG" id="ztr:MYCGRDRAFT_94909"/>
<accession>F9XI24</accession>
<dbReference type="EMBL" id="CM001203">
    <property type="protein sequence ID" value="EGP85503.1"/>
    <property type="molecule type" value="Genomic_DNA"/>
</dbReference>
<name>F9XI24_ZYMTI</name>
<dbReference type="InParanoid" id="F9XI24"/>
<keyword evidence="3" id="KW-1185">Reference proteome</keyword>
<feature type="compositionally biased region" description="Gly residues" evidence="1">
    <location>
        <begin position="308"/>
        <end position="323"/>
    </location>
</feature>
<gene>
    <name evidence="2" type="ORF">MYCGRDRAFT_94909</name>
</gene>
<dbReference type="AlphaFoldDB" id="F9XI24"/>
<reference evidence="2 3" key="1">
    <citation type="journal article" date="2011" name="PLoS Genet.">
        <title>Finished genome of the fungal wheat pathogen Mycosphaerella graminicola reveals dispensome structure, chromosome plasticity, and stealth pathogenesis.</title>
        <authorList>
            <person name="Goodwin S.B."/>
            <person name="Ben M'barek S."/>
            <person name="Dhillon B."/>
            <person name="Wittenberg A.H.J."/>
            <person name="Crane C.F."/>
            <person name="Hane J.K."/>
            <person name="Foster A.J."/>
            <person name="Van der Lee T.A.J."/>
            <person name="Grimwood J."/>
            <person name="Aerts A."/>
            <person name="Antoniw J."/>
            <person name="Bailey A."/>
            <person name="Bluhm B."/>
            <person name="Bowler J."/>
            <person name="Bristow J."/>
            <person name="van der Burgt A."/>
            <person name="Canto-Canche B."/>
            <person name="Churchill A.C.L."/>
            <person name="Conde-Ferraez L."/>
            <person name="Cools H.J."/>
            <person name="Coutinho P.M."/>
            <person name="Csukai M."/>
            <person name="Dehal P."/>
            <person name="De Wit P."/>
            <person name="Donzelli B."/>
            <person name="van de Geest H.C."/>
            <person name="van Ham R.C.H.J."/>
            <person name="Hammond-Kosack K.E."/>
            <person name="Henrissat B."/>
            <person name="Kilian A."/>
            <person name="Kobayashi A.K."/>
            <person name="Koopmann E."/>
            <person name="Kourmpetis Y."/>
            <person name="Kuzniar A."/>
            <person name="Lindquist E."/>
            <person name="Lombard V."/>
            <person name="Maliepaard C."/>
            <person name="Martins N."/>
            <person name="Mehrabi R."/>
            <person name="Nap J.P.H."/>
            <person name="Ponomarenko A."/>
            <person name="Rudd J.J."/>
            <person name="Salamov A."/>
            <person name="Schmutz J."/>
            <person name="Schouten H.J."/>
            <person name="Shapiro H."/>
            <person name="Stergiopoulos I."/>
            <person name="Torriani S.F.F."/>
            <person name="Tu H."/>
            <person name="de Vries R.P."/>
            <person name="Waalwijk C."/>
            <person name="Ware S.B."/>
            <person name="Wiebenga A."/>
            <person name="Zwiers L.-H."/>
            <person name="Oliver R.P."/>
            <person name="Grigoriev I.V."/>
            <person name="Kema G.H.J."/>
        </authorList>
    </citation>
    <scope>NUCLEOTIDE SEQUENCE [LARGE SCALE GENOMIC DNA]</scope>
    <source>
        <strain evidence="3">CBS 115943 / IPO323</strain>
    </source>
</reference>
<evidence type="ECO:0000313" key="2">
    <source>
        <dbReference type="EMBL" id="EGP85503.1"/>
    </source>
</evidence>
<evidence type="ECO:0000256" key="1">
    <source>
        <dbReference type="SAM" id="MobiDB-lite"/>
    </source>
</evidence>
<proteinExistence type="predicted"/>
<organism evidence="2 3">
    <name type="scientific">Zymoseptoria tritici (strain CBS 115943 / IPO323)</name>
    <name type="common">Speckled leaf blotch fungus</name>
    <name type="synonym">Septoria tritici</name>
    <dbReference type="NCBI Taxonomy" id="336722"/>
    <lineage>
        <taxon>Eukaryota</taxon>
        <taxon>Fungi</taxon>
        <taxon>Dikarya</taxon>
        <taxon>Ascomycota</taxon>
        <taxon>Pezizomycotina</taxon>
        <taxon>Dothideomycetes</taxon>
        <taxon>Dothideomycetidae</taxon>
        <taxon>Mycosphaerellales</taxon>
        <taxon>Mycosphaerellaceae</taxon>
        <taxon>Zymoseptoria</taxon>
    </lineage>
</organism>